<feature type="transmembrane region" description="Helical" evidence="1">
    <location>
        <begin position="103"/>
        <end position="126"/>
    </location>
</feature>
<proteinExistence type="predicted"/>
<keyword evidence="1" id="KW-1133">Transmembrane helix</keyword>
<accession>A0ABX8TQD4</accession>
<keyword evidence="1" id="KW-0812">Transmembrane</keyword>
<feature type="transmembrane region" description="Helical" evidence="1">
    <location>
        <begin position="138"/>
        <end position="157"/>
    </location>
</feature>
<dbReference type="Pfam" id="PF22564">
    <property type="entry name" value="HAAS"/>
    <property type="match status" value="1"/>
</dbReference>
<sequence length="210" mass="21841">MTKDLRHNTIAEEYLAEIERAAAALPVNRRAELLADVRSHIAVARAEAASGSPDGVEDDAAMSRILSHLGDPDAIAAAAIADLPAETSANATARADSRLLEKIAVILLLVGGFLFGIGWLIGLILMWSSRRWSFGDKLLGTLLVPGGLALPVLMLTAGSQTCVGAATQGGGQAVMECSGLDPTLSVLLAAVLALASVFTVIRLVLRAHRT</sequence>
<evidence type="ECO:0000256" key="1">
    <source>
        <dbReference type="SAM" id="Phobius"/>
    </source>
</evidence>
<keyword evidence="3" id="KW-1185">Reference proteome</keyword>
<evidence type="ECO:0000313" key="3">
    <source>
        <dbReference type="Proteomes" id="UP000824681"/>
    </source>
</evidence>
<name>A0ABX8TQD4_9ACTN</name>
<evidence type="ECO:0008006" key="4">
    <source>
        <dbReference type="Google" id="ProtNLM"/>
    </source>
</evidence>
<gene>
    <name evidence="2" type="ORF">Nocox_00330</name>
</gene>
<feature type="transmembrane region" description="Helical" evidence="1">
    <location>
        <begin position="184"/>
        <end position="205"/>
    </location>
</feature>
<reference evidence="2 3" key="1">
    <citation type="journal article" date="2021" name="ACS Chem. Biol.">
        <title>Genomic-Led Discovery of a Novel Glycopeptide Antibiotic by Nonomuraea coxensis DSM 45129.</title>
        <authorList>
            <person name="Yushchuk O."/>
            <person name="Vior N.M."/>
            <person name="Andreo-Vidal A."/>
            <person name="Berini F."/>
            <person name="Ruckert C."/>
            <person name="Busche T."/>
            <person name="Binda E."/>
            <person name="Kalinowski J."/>
            <person name="Truman A.W."/>
            <person name="Marinelli F."/>
        </authorList>
    </citation>
    <scope>NUCLEOTIDE SEQUENCE [LARGE SCALE GENOMIC DNA]</scope>
    <source>
        <strain evidence="2 3">DSM 45129</strain>
    </source>
</reference>
<keyword evidence="1" id="KW-0472">Membrane</keyword>
<dbReference type="Proteomes" id="UP000824681">
    <property type="component" value="Chromosome"/>
</dbReference>
<protein>
    <recommendedName>
        <fullName evidence="4">DUF1700 domain-containing protein</fullName>
    </recommendedName>
</protein>
<organism evidence="2 3">
    <name type="scientific">Nonomuraea coxensis DSM 45129</name>
    <dbReference type="NCBI Taxonomy" id="1122611"/>
    <lineage>
        <taxon>Bacteria</taxon>
        <taxon>Bacillati</taxon>
        <taxon>Actinomycetota</taxon>
        <taxon>Actinomycetes</taxon>
        <taxon>Streptosporangiales</taxon>
        <taxon>Streptosporangiaceae</taxon>
        <taxon>Nonomuraea</taxon>
    </lineage>
</organism>
<dbReference type="EMBL" id="CP068985">
    <property type="protein sequence ID" value="QYC37705.1"/>
    <property type="molecule type" value="Genomic_DNA"/>
</dbReference>
<evidence type="ECO:0000313" key="2">
    <source>
        <dbReference type="EMBL" id="QYC37705.1"/>
    </source>
</evidence>
<dbReference type="RefSeq" id="WP_020547024.1">
    <property type="nucleotide sequence ID" value="NZ_CP068985.1"/>
</dbReference>